<dbReference type="Pfam" id="PF05685">
    <property type="entry name" value="Uma2"/>
    <property type="match status" value="1"/>
</dbReference>
<evidence type="ECO:0000313" key="2">
    <source>
        <dbReference type="EMBL" id="MEE3719839.1"/>
    </source>
</evidence>
<dbReference type="SUPFAM" id="SSF52980">
    <property type="entry name" value="Restriction endonuclease-like"/>
    <property type="match status" value="1"/>
</dbReference>
<keyword evidence="3" id="KW-1185">Reference proteome</keyword>
<dbReference type="GO" id="GO:0004519">
    <property type="term" value="F:endonuclease activity"/>
    <property type="evidence" value="ECO:0007669"/>
    <property type="project" value="UniProtKB-KW"/>
</dbReference>
<organism evidence="2 3">
    <name type="scientific">Tumidithrix elongata BACA0141</name>
    <dbReference type="NCBI Taxonomy" id="2716417"/>
    <lineage>
        <taxon>Bacteria</taxon>
        <taxon>Bacillati</taxon>
        <taxon>Cyanobacteriota</taxon>
        <taxon>Cyanophyceae</taxon>
        <taxon>Pseudanabaenales</taxon>
        <taxon>Pseudanabaenaceae</taxon>
        <taxon>Tumidithrix</taxon>
        <taxon>Tumidithrix elongata</taxon>
    </lineage>
</organism>
<feature type="domain" description="Putative restriction endonuclease" evidence="1">
    <location>
        <begin position="13"/>
        <end position="125"/>
    </location>
</feature>
<evidence type="ECO:0000259" key="1">
    <source>
        <dbReference type="Pfam" id="PF05685"/>
    </source>
</evidence>
<keyword evidence="2" id="KW-0378">Hydrolase</keyword>
<dbReference type="AlphaFoldDB" id="A0AAW9Q6M8"/>
<name>A0AAW9Q6M8_9CYAN</name>
<dbReference type="Proteomes" id="UP001333818">
    <property type="component" value="Unassembled WGS sequence"/>
</dbReference>
<dbReference type="RefSeq" id="WP_330486275.1">
    <property type="nucleotide sequence ID" value="NZ_JAZBJZ010000178.1"/>
</dbReference>
<keyword evidence="2" id="KW-0255">Endonuclease</keyword>
<protein>
    <submittedName>
        <fullName evidence="2">Uma2 family endonuclease</fullName>
    </submittedName>
</protein>
<dbReference type="InterPro" id="IPR008538">
    <property type="entry name" value="Uma2"/>
</dbReference>
<keyword evidence="2" id="KW-0540">Nuclease</keyword>
<dbReference type="EMBL" id="JAZBJZ010000178">
    <property type="protein sequence ID" value="MEE3719839.1"/>
    <property type="molecule type" value="Genomic_DNA"/>
</dbReference>
<accession>A0AAW9Q6M8</accession>
<dbReference type="PANTHER" id="PTHR34107">
    <property type="entry name" value="SLL0198 PROTEIN-RELATED"/>
    <property type="match status" value="1"/>
</dbReference>
<dbReference type="Gene3D" id="3.90.1570.10">
    <property type="entry name" value="tt1808, chain A"/>
    <property type="match status" value="1"/>
</dbReference>
<dbReference type="PANTHER" id="PTHR34107:SF1">
    <property type="entry name" value="SLL0198 PROTEIN"/>
    <property type="match status" value="1"/>
</dbReference>
<dbReference type="InterPro" id="IPR012296">
    <property type="entry name" value="Nuclease_put_TT1808"/>
</dbReference>
<reference evidence="2" key="1">
    <citation type="submission" date="2024-01" db="EMBL/GenBank/DDBJ databases">
        <title>Bank of Algae and Cyanobacteria of the Azores (BACA) strain genomes.</title>
        <authorList>
            <person name="Luz R."/>
            <person name="Cordeiro R."/>
            <person name="Fonseca A."/>
            <person name="Goncalves V."/>
        </authorList>
    </citation>
    <scope>NUCLEOTIDE SEQUENCE</scope>
    <source>
        <strain evidence="2">BACA0141</strain>
    </source>
</reference>
<gene>
    <name evidence="2" type="ORF">V2H45_24160</name>
</gene>
<proteinExistence type="predicted"/>
<dbReference type="CDD" id="cd06260">
    <property type="entry name" value="DUF820-like"/>
    <property type="match status" value="1"/>
</dbReference>
<sequence>MGRDIPTLWQKQRLANSRMKCNEQDWCPVPDLTYISIERLPNDVGNELCPVPPELVIEIMSEGQTFREFVAKAGDYLNAGVLRVWVIDSSQRTFTIFFPDRPPETYRGSDSILSDELFPDLAVTAEQFFAKAGI</sequence>
<comment type="caution">
    <text evidence="2">The sequence shown here is derived from an EMBL/GenBank/DDBJ whole genome shotgun (WGS) entry which is preliminary data.</text>
</comment>
<evidence type="ECO:0000313" key="3">
    <source>
        <dbReference type="Proteomes" id="UP001333818"/>
    </source>
</evidence>
<dbReference type="InterPro" id="IPR011335">
    <property type="entry name" value="Restrct_endonuc-II-like"/>
</dbReference>